<reference evidence="2" key="1">
    <citation type="journal article" date="2019" name="Int. J. Syst. Evol. Microbiol.">
        <title>The Global Catalogue of Microorganisms (GCM) 10K type strain sequencing project: providing services to taxonomists for standard genome sequencing and annotation.</title>
        <authorList>
            <consortium name="The Broad Institute Genomics Platform"/>
            <consortium name="The Broad Institute Genome Sequencing Center for Infectious Disease"/>
            <person name="Wu L."/>
            <person name="Ma J."/>
        </authorList>
    </citation>
    <scope>NUCLEOTIDE SEQUENCE [LARGE SCALE GENOMIC DNA]</scope>
    <source>
        <strain evidence="2">CGMCC 4.7106</strain>
    </source>
</reference>
<gene>
    <name evidence="1" type="ORF">ACFSSA_00325</name>
</gene>
<dbReference type="EMBL" id="JBHUIT010000001">
    <property type="protein sequence ID" value="MFD2255107.1"/>
    <property type="molecule type" value="Genomic_DNA"/>
</dbReference>
<organism evidence="1 2">
    <name type="scientific">Luteolibacter algae</name>
    <dbReference type="NCBI Taxonomy" id="454151"/>
    <lineage>
        <taxon>Bacteria</taxon>
        <taxon>Pseudomonadati</taxon>
        <taxon>Verrucomicrobiota</taxon>
        <taxon>Verrucomicrobiia</taxon>
        <taxon>Verrucomicrobiales</taxon>
        <taxon>Verrucomicrobiaceae</taxon>
        <taxon>Luteolibacter</taxon>
    </lineage>
</organism>
<proteinExistence type="predicted"/>
<dbReference type="RefSeq" id="WP_386817769.1">
    <property type="nucleotide sequence ID" value="NZ_JBHUIT010000001.1"/>
</dbReference>
<keyword evidence="2" id="KW-1185">Reference proteome</keyword>
<comment type="caution">
    <text evidence="1">The sequence shown here is derived from an EMBL/GenBank/DDBJ whole genome shotgun (WGS) entry which is preliminary data.</text>
</comment>
<dbReference type="Proteomes" id="UP001597375">
    <property type="component" value="Unassembled WGS sequence"/>
</dbReference>
<name>A0ABW5D222_9BACT</name>
<sequence length="61" mass="7079">MIKLEQGQLWKQGEKYFRIVIWERLAIQYKETASPDAAEGTLHAVSKKEFCRLIKGAELVE</sequence>
<protein>
    <submittedName>
        <fullName evidence="1">Uncharacterized protein</fullName>
    </submittedName>
</protein>
<accession>A0ABW5D222</accession>
<evidence type="ECO:0000313" key="1">
    <source>
        <dbReference type="EMBL" id="MFD2255107.1"/>
    </source>
</evidence>
<evidence type="ECO:0000313" key="2">
    <source>
        <dbReference type="Proteomes" id="UP001597375"/>
    </source>
</evidence>